<feature type="compositionally biased region" description="Basic and acidic residues" evidence="1">
    <location>
        <begin position="166"/>
        <end position="178"/>
    </location>
</feature>
<dbReference type="AlphaFoldDB" id="A0A0F4YN46"/>
<feature type="compositionally biased region" description="Polar residues" evidence="1">
    <location>
        <begin position="66"/>
        <end position="81"/>
    </location>
</feature>
<gene>
    <name evidence="2" type="ORF">T310_6974</name>
</gene>
<name>A0A0F4YN46_RASE3</name>
<feature type="compositionally biased region" description="Basic and acidic residues" evidence="1">
    <location>
        <begin position="86"/>
        <end position="97"/>
    </location>
</feature>
<proteinExistence type="predicted"/>
<feature type="compositionally biased region" description="Low complexity" evidence="1">
    <location>
        <begin position="217"/>
        <end position="233"/>
    </location>
</feature>
<sequence>MNPFKLGRKRDLSSSLDSRWGDPAISAPNEGSWNEMPPVQPIRTEPTPVKPSKARRFVTMLRPKASDSTEPVETGAASSVQGVRDTLPHHPLVDLRGHHVPTWTAERGRDRMPKPDTAGRTQSRTDYRQENTTSYSTPADGRPESRNGSECSSEPDESAHINETTAETRARSATDTRKSPPWPKSPPLAATARMRRYSEQSMSVSTDRMTPSTGTFSSRHTSITSATSATSSSAASALPLLAEESRPVLKLAAMHPPHPPSHSHRDHQTGKSATAGRAQKRRDREPVGPQELVPSYDELWGCFAQGTLRVLYLGRSKYRSKIYEQHTLASPGHCRFNGVSWTCSSPSSTKYY</sequence>
<feature type="region of interest" description="Disordered" evidence="1">
    <location>
        <begin position="1"/>
        <end position="233"/>
    </location>
</feature>
<organism evidence="2 3">
    <name type="scientific">Rasamsonia emersonii (strain ATCC 16479 / CBS 393.64 / IMI 116815)</name>
    <dbReference type="NCBI Taxonomy" id="1408163"/>
    <lineage>
        <taxon>Eukaryota</taxon>
        <taxon>Fungi</taxon>
        <taxon>Dikarya</taxon>
        <taxon>Ascomycota</taxon>
        <taxon>Pezizomycotina</taxon>
        <taxon>Eurotiomycetes</taxon>
        <taxon>Eurotiomycetidae</taxon>
        <taxon>Eurotiales</taxon>
        <taxon>Trichocomaceae</taxon>
        <taxon>Rasamsonia</taxon>
    </lineage>
</organism>
<dbReference type="RefSeq" id="XP_013325685.1">
    <property type="nucleotide sequence ID" value="XM_013470231.1"/>
</dbReference>
<dbReference type="Proteomes" id="UP000053958">
    <property type="component" value="Unassembled WGS sequence"/>
</dbReference>
<reference evidence="2 3" key="1">
    <citation type="submission" date="2015-04" db="EMBL/GenBank/DDBJ databases">
        <authorList>
            <person name="Heijne W.H."/>
            <person name="Fedorova N.D."/>
            <person name="Nierman W.C."/>
            <person name="Vollebregt A.W."/>
            <person name="Zhao Z."/>
            <person name="Wu L."/>
            <person name="Kumar M."/>
            <person name="Stam H."/>
            <person name="van den Berg M.A."/>
            <person name="Pel H.J."/>
        </authorList>
    </citation>
    <scope>NUCLEOTIDE SEQUENCE [LARGE SCALE GENOMIC DNA]</scope>
    <source>
        <strain evidence="2 3">CBS 393.64</strain>
    </source>
</reference>
<dbReference type="OrthoDB" id="4356069at2759"/>
<protein>
    <submittedName>
        <fullName evidence="2">Uncharacterized protein</fullName>
    </submittedName>
</protein>
<comment type="caution">
    <text evidence="2">The sequence shown here is derived from an EMBL/GenBank/DDBJ whole genome shotgun (WGS) entry which is preliminary data.</text>
</comment>
<evidence type="ECO:0000313" key="3">
    <source>
        <dbReference type="Proteomes" id="UP000053958"/>
    </source>
</evidence>
<accession>A0A0F4YN46</accession>
<keyword evidence="3" id="KW-1185">Reference proteome</keyword>
<evidence type="ECO:0000313" key="2">
    <source>
        <dbReference type="EMBL" id="KKA19073.1"/>
    </source>
</evidence>
<evidence type="ECO:0000256" key="1">
    <source>
        <dbReference type="SAM" id="MobiDB-lite"/>
    </source>
</evidence>
<feature type="compositionally biased region" description="Polar residues" evidence="1">
    <location>
        <begin position="199"/>
        <end position="216"/>
    </location>
</feature>
<dbReference type="EMBL" id="LASV01000385">
    <property type="protein sequence ID" value="KKA19073.1"/>
    <property type="molecule type" value="Genomic_DNA"/>
</dbReference>
<feature type="region of interest" description="Disordered" evidence="1">
    <location>
        <begin position="252"/>
        <end position="290"/>
    </location>
</feature>
<dbReference type="GeneID" id="25319251"/>